<dbReference type="Pfam" id="PF26308">
    <property type="entry name" value="YopA_M"/>
    <property type="match status" value="1"/>
</dbReference>
<reference evidence="2 3" key="1">
    <citation type="submission" date="2023-06" db="EMBL/GenBank/DDBJ databases">
        <title>Novel species in genus Planococcus.</title>
        <authorList>
            <person name="Ning S."/>
        </authorList>
    </citation>
    <scope>NUCLEOTIDE SEQUENCE [LARGE SCALE GENOMIC DNA]</scope>
    <source>
        <strain evidence="2 3">N064</strain>
    </source>
</reference>
<evidence type="ECO:0000313" key="2">
    <source>
        <dbReference type="EMBL" id="MDN7228180.1"/>
    </source>
</evidence>
<keyword evidence="3" id="KW-1185">Reference proteome</keyword>
<feature type="domain" description="YopA central" evidence="1">
    <location>
        <begin position="111"/>
        <end position="249"/>
    </location>
</feature>
<evidence type="ECO:0000259" key="1">
    <source>
        <dbReference type="Pfam" id="PF26308"/>
    </source>
</evidence>
<dbReference type="RefSeq" id="WP_301726659.1">
    <property type="nucleotide sequence ID" value="NZ_JAUJWW010000005.1"/>
</dbReference>
<sequence length="448" mass="52132">MKPIEVLKSPFFATSTVTEIYRGRFTLKVDDLSIDLEGSLNIDLNKRPRITFDGIERNNNSSTHIDMLKTYDIATSEGHAGKVLVSHRFQNSDGHFLQGAFTTPLFHATSQTMIDKTRFHLVNYEETKLGKPILLEEAVDNHSSYLGGINLWYKEWSIQIQMRYDYKSEQIFESLKNTEGFAFTHVGEISRTTNEPYSKEEVEAVLKILKWSLCLCAGRYVGIGIISHFANDSVIDEEFRQEIASPYKYIFNWFPKHRPELLQDVFYQLSEIMKDPFMTLQIIENIIWNIEVSNETNIQKQVILSQASIESLMFLLWTEKKPKRLSRTKFNSLGNASEKIIKTLEILQIDSRLPKDLNLPSEKFDQIKSGPNLLSNFRNSIAHPSRQDKYQMLDIWEKWKIAAIGKYYQEMMLLYLIDYQGEYSNLLKLPEWEGTYGLVPWARNSKNN</sequence>
<dbReference type="InterPro" id="IPR058684">
    <property type="entry name" value="YopA_M"/>
</dbReference>
<evidence type="ECO:0000313" key="3">
    <source>
        <dbReference type="Proteomes" id="UP001172054"/>
    </source>
</evidence>
<dbReference type="EMBL" id="JAUJWW010000005">
    <property type="protein sequence ID" value="MDN7228180.1"/>
    <property type="molecule type" value="Genomic_DNA"/>
</dbReference>
<name>A0ABT8MTE5_9BACL</name>
<accession>A0ABT8MTE5</accession>
<organism evidence="2 3">
    <name type="scientific">Planococcus liqunii</name>
    <dbReference type="NCBI Taxonomy" id="3058394"/>
    <lineage>
        <taxon>Bacteria</taxon>
        <taxon>Bacillati</taxon>
        <taxon>Bacillota</taxon>
        <taxon>Bacilli</taxon>
        <taxon>Bacillales</taxon>
        <taxon>Caryophanaceae</taxon>
        <taxon>Planococcus</taxon>
    </lineage>
</organism>
<protein>
    <recommendedName>
        <fullName evidence="1">YopA central domain-containing protein</fullName>
    </recommendedName>
</protein>
<comment type="caution">
    <text evidence="2">The sequence shown here is derived from an EMBL/GenBank/DDBJ whole genome shotgun (WGS) entry which is preliminary data.</text>
</comment>
<gene>
    <name evidence="2" type="ORF">QWY15_12805</name>
</gene>
<dbReference type="Proteomes" id="UP001172054">
    <property type="component" value="Unassembled WGS sequence"/>
</dbReference>
<proteinExistence type="predicted"/>